<dbReference type="Pfam" id="PF00046">
    <property type="entry name" value="Homeodomain"/>
    <property type="match status" value="1"/>
</dbReference>
<sequence length="203" mass="22332">MGRTLEATRCQADRWVELQWGKWEEEEEEGQGGGRAIKAGVLPGSPTVLIPETPEHGSSGQTYWVYLCVCRDPRSLGWGPSAGCEDDPSPFSLPPSARFPLAGSAVASGGEKPRGVKRRRERTQFSVEQVKALEASFNLQRYPDYERRKKLGEDIHVDEGRVAVREGERKTRREAGRGVCRAGVKKTSKAGIKCRSCSESPSG</sequence>
<keyword evidence="2" id="KW-0217">Developmental protein</keyword>
<evidence type="ECO:0000256" key="4">
    <source>
        <dbReference type="ARBA" id="ARBA00023155"/>
    </source>
</evidence>
<feature type="domain" description="Homeobox" evidence="9">
    <location>
        <begin position="116"/>
        <end position="176"/>
    </location>
</feature>
<evidence type="ECO:0000256" key="8">
    <source>
        <dbReference type="SAM" id="MobiDB-lite"/>
    </source>
</evidence>
<dbReference type="InterPro" id="IPR001356">
    <property type="entry name" value="HD"/>
</dbReference>
<evidence type="ECO:0000259" key="9">
    <source>
        <dbReference type="PROSITE" id="PS50071"/>
    </source>
</evidence>
<accession>A0A803T488</accession>
<evidence type="ECO:0000256" key="6">
    <source>
        <dbReference type="PROSITE-ProRule" id="PRU00108"/>
    </source>
</evidence>
<dbReference type="SMART" id="SM00389">
    <property type="entry name" value="HOX"/>
    <property type="match status" value="1"/>
</dbReference>
<feature type="region of interest" description="Disordered" evidence="8">
    <location>
        <begin position="103"/>
        <end position="122"/>
    </location>
</feature>
<feature type="DNA-binding region" description="Homeobox" evidence="6">
    <location>
        <begin position="118"/>
        <end position="177"/>
    </location>
</feature>
<dbReference type="InterPro" id="IPR009057">
    <property type="entry name" value="Homeodomain-like_sf"/>
</dbReference>
<dbReference type="GO" id="GO:0005634">
    <property type="term" value="C:nucleus"/>
    <property type="evidence" value="ECO:0007669"/>
    <property type="project" value="UniProtKB-SubCell"/>
</dbReference>
<dbReference type="PROSITE" id="PS50071">
    <property type="entry name" value="HOMEOBOX_2"/>
    <property type="match status" value="1"/>
</dbReference>
<evidence type="ECO:0000313" key="10">
    <source>
        <dbReference type="Ensembl" id="ENSACAP00000030028.1"/>
    </source>
</evidence>
<name>A0A803T488_ANOCA</name>
<dbReference type="GO" id="GO:0003677">
    <property type="term" value="F:DNA binding"/>
    <property type="evidence" value="ECO:0007669"/>
    <property type="project" value="UniProtKB-UniRule"/>
</dbReference>
<reference evidence="10" key="2">
    <citation type="submission" date="2025-08" db="UniProtKB">
        <authorList>
            <consortium name="Ensembl"/>
        </authorList>
    </citation>
    <scope>IDENTIFICATION</scope>
</reference>
<dbReference type="PANTHER" id="PTHR45793">
    <property type="entry name" value="HOMEOBOX PROTEIN"/>
    <property type="match status" value="1"/>
</dbReference>
<evidence type="ECO:0000256" key="1">
    <source>
        <dbReference type="ARBA" id="ARBA00004123"/>
    </source>
</evidence>
<evidence type="ECO:0000256" key="3">
    <source>
        <dbReference type="ARBA" id="ARBA00023125"/>
    </source>
</evidence>
<protein>
    <recommendedName>
        <fullName evidence="9">Homeobox domain-containing protein</fullName>
    </recommendedName>
</protein>
<evidence type="ECO:0000256" key="5">
    <source>
        <dbReference type="ARBA" id="ARBA00023242"/>
    </source>
</evidence>
<comment type="subcellular location">
    <subcellularLocation>
        <location evidence="1 6 7">Nucleus</location>
    </subcellularLocation>
</comment>
<keyword evidence="4 6" id="KW-0371">Homeobox</keyword>
<dbReference type="CDD" id="cd00086">
    <property type="entry name" value="homeodomain"/>
    <property type="match status" value="1"/>
</dbReference>
<proteinExistence type="predicted"/>
<dbReference type="InParanoid" id="A0A803T488"/>
<keyword evidence="11" id="KW-1185">Reference proteome</keyword>
<evidence type="ECO:0000256" key="2">
    <source>
        <dbReference type="ARBA" id="ARBA00022473"/>
    </source>
</evidence>
<dbReference type="AlphaFoldDB" id="A0A803T488"/>
<dbReference type="SUPFAM" id="SSF46689">
    <property type="entry name" value="Homeodomain-like"/>
    <property type="match status" value="1"/>
</dbReference>
<dbReference type="Proteomes" id="UP000001646">
    <property type="component" value="Unplaced"/>
</dbReference>
<dbReference type="Gene3D" id="1.10.10.60">
    <property type="entry name" value="Homeodomain-like"/>
    <property type="match status" value="1"/>
</dbReference>
<keyword evidence="3 6" id="KW-0238">DNA-binding</keyword>
<reference evidence="10" key="1">
    <citation type="submission" date="2009-12" db="EMBL/GenBank/DDBJ databases">
        <title>The Genome Sequence of Anolis carolinensis (Green Anole Lizard).</title>
        <authorList>
            <consortium name="The Genome Sequencing Platform"/>
            <person name="Di Palma F."/>
            <person name="Alfoldi J."/>
            <person name="Heiman D."/>
            <person name="Young S."/>
            <person name="Grabherr M."/>
            <person name="Johnson J."/>
            <person name="Lander E.S."/>
            <person name="Lindblad-Toh K."/>
        </authorList>
    </citation>
    <scope>NUCLEOTIDE SEQUENCE [LARGE SCALE GENOMIC DNA]</scope>
    <source>
        <strain evidence="10">JBL SC #1</strain>
    </source>
</reference>
<evidence type="ECO:0000256" key="7">
    <source>
        <dbReference type="RuleBase" id="RU000682"/>
    </source>
</evidence>
<dbReference type="Ensembl" id="ENSACAT00000057223.1">
    <property type="protein sequence ID" value="ENSACAP00000030028.1"/>
    <property type="gene ID" value="ENSACAG00000040701.1"/>
</dbReference>
<dbReference type="PANTHER" id="PTHR45793:SF5">
    <property type="entry name" value="HOMEOTIC PROTEIN OCELLILESS"/>
    <property type="match status" value="1"/>
</dbReference>
<keyword evidence="5 6" id="KW-0539">Nucleus</keyword>
<organism evidence="10 11">
    <name type="scientific">Anolis carolinensis</name>
    <name type="common">Green anole</name>
    <name type="synonym">American chameleon</name>
    <dbReference type="NCBI Taxonomy" id="28377"/>
    <lineage>
        <taxon>Eukaryota</taxon>
        <taxon>Metazoa</taxon>
        <taxon>Chordata</taxon>
        <taxon>Craniata</taxon>
        <taxon>Vertebrata</taxon>
        <taxon>Euteleostomi</taxon>
        <taxon>Lepidosauria</taxon>
        <taxon>Squamata</taxon>
        <taxon>Bifurcata</taxon>
        <taxon>Unidentata</taxon>
        <taxon>Episquamata</taxon>
        <taxon>Toxicofera</taxon>
        <taxon>Iguania</taxon>
        <taxon>Dactyloidae</taxon>
        <taxon>Anolis</taxon>
    </lineage>
</organism>
<reference evidence="10" key="3">
    <citation type="submission" date="2025-09" db="UniProtKB">
        <authorList>
            <consortium name="Ensembl"/>
        </authorList>
    </citation>
    <scope>IDENTIFICATION</scope>
</reference>
<evidence type="ECO:0000313" key="11">
    <source>
        <dbReference type="Proteomes" id="UP000001646"/>
    </source>
</evidence>